<dbReference type="InterPro" id="IPR036412">
    <property type="entry name" value="HAD-like_sf"/>
</dbReference>
<proteinExistence type="predicted"/>
<sequence length="285" mass="31062">MNDPIQLNRPATAPEKRPRLIACDVDGTLLTSAERVSARLRAVLTRALETGAEVALATGRPHRWIYPVLEQLPVMPVCVTANGAVLYDSASDTILRRHELAPEAMSEVVGIARREFGEVAVACERSGESAFDPEESLFVVAPNYMHTWEAQGYAVLSEGTVLAEPAVKLLLRNESMSAPEMYAKLADKIDPRLAQLTFSMEEGLLEVGAPGVTKALGVADLSEMHGVPQDRCIAFGDMANDVEMLRWCGYGVAMGNARPEVKDAGDFTTVTNDEDGVARVLEWWY</sequence>
<dbReference type="InterPro" id="IPR000150">
    <property type="entry name" value="Cof"/>
</dbReference>
<dbReference type="NCBIfam" id="TIGR00099">
    <property type="entry name" value="Cof-subfamily"/>
    <property type="match status" value="1"/>
</dbReference>
<dbReference type="PANTHER" id="PTHR10000">
    <property type="entry name" value="PHOSPHOSERINE PHOSPHATASE"/>
    <property type="match status" value="1"/>
</dbReference>
<dbReference type="GO" id="GO:0000287">
    <property type="term" value="F:magnesium ion binding"/>
    <property type="evidence" value="ECO:0007669"/>
    <property type="project" value="TreeGrafter"/>
</dbReference>
<dbReference type="KEGG" id="cfk:CFRA_11015"/>
<name>A0A1L7CUW6_9CORY</name>
<dbReference type="InterPro" id="IPR006379">
    <property type="entry name" value="HAD-SF_hydro_IIB"/>
</dbReference>
<dbReference type="OrthoDB" id="3180855at2"/>
<dbReference type="GO" id="GO:0016791">
    <property type="term" value="F:phosphatase activity"/>
    <property type="evidence" value="ECO:0007669"/>
    <property type="project" value="UniProtKB-ARBA"/>
</dbReference>
<dbReference type="SFLD" id="SFLDS00003">
    <property type="entry name" value="Haloacid_Dehalogenase"/>
    <property type="match status" value="1"/>
</dbReference>
<accession>A0A1L7CUW6</accession>
<dbReference type="PROSITE" id="PS01228">
    <property type="entry name" value="COF_1"/>
    <property type="match status" value="1"/>
</dbReference>
<dbReference type="Gene3D" id="3.40.50.1000">
    <property type="entry name" value="HAD superfamily/HAD-like"/>
    <property type="match status" value="1"/>
</dbReference>
<evidence type="ECO:0000313" key="1">
    <source>
        <dbReference type="EMBL" id="APT89669.1"/>
    </source>
</evidence>
<dbReference type="RefSeq" id="WP_075664663.1">
    <property type="nucleotide sequence ID" value="NZ_CP009247.1"/>
</dbReference>
<dbReference type="EMBL" id="CP009247">
    <property type="protein sequence ID" value="APT89669.1"/>
    <property type="molecule type" value="Genomic_DNA"/>
</dbReference>
<dbReference type="Proteomes" id="UP000185434">
    <property type="component" value="Chromosome"/>
</dbReference>
<dbReference type="Gene3D" id="3.30.1240.10">
    <property type="match status" value="1"/>
</dbReference>
<dbReference type="STRING" id="1437875.CFRA_11015"/>
<dbReference type="InterPro" id="IPR023214">
    <property type="entry name" value="HAD_sf"/>
</dbReference>
<dbReference type="SUPFAM" id="SSF56784">
    <property type="entry name" value="HAD-like"/>
    <property type="match status" value="1"/>
</dbReference>
<evidence type="ECO:0000313" key="2">
    <source>
        <dbReference type="Proteomes" id="UP000185434"/>
    </source>
</evidence>
<dbReference type="AlphaFoldDB" id="A0A1L7CUW6"/>
<dbReference type="CDD" id="cd07516">
    <property type="entry name" value="HAD_Pase"/>
    <property type="match status" value="1"/>
</dbReference>
<dbReference type="PANTHER" id="PTHR10000:SF8">
    <property type="entry name" value="HAD SUPERFAMILY HYDROLASE-LIKE, TYPE 3"/>
    <property type="match status" value="1"/>
</dbReference>
<dbReference type="SFLD" id="SFLDG01140">
    <property type="entry name" value="C2.B:_Phosphomannomutase_and_P"/>
    <property type="match status" value="1"/>
</dbReference>
<dbReference type="Pfam" id="PF08282">
    <property type="entry name" value="Hydrolase_3"/>
    <property type="match status" value="1"/>
</dbReference>
<keyword evidence="2" id="KW-1185">Reference proteome</keyword>
<dbReference type="GO" id="GO:0005829">
    <property type="term" value="C:cytosol"/>
    <property type="evidence" value="ECO:0007669"/>
    <property type="project" value="TreeGrafter"/>
</dbReference>
<dbReference type="NCBIfam" id="TIGR01484">
    <property type="entry name" value="HAD-SF-IIB"/>
    <property type="match status" value="1"/>
</dbReference>
<gene>
    <name evidence="1" type="ORF">CFRA_11015</name>
</gene>
<organism evidence="1 2">
    <name type="scientific">Corynebacterium frankenforstense DSM 45800</name>
    <dbReference type="NCBI Taxonomy" id="1437875"/>
    <lineage>
        <taxon>Bacteria</taxon>
        <taxon>Bacillati</taxon>
        <taxon>Actinomycetota</taxon>
        <taxon>Actinomycetes</taxon>
        <taxon>Mycobacteriales</taxon>
        <taxon>Corynebacteriaceae</taxon>
        <taxon>Corynebacterium</taxon>
    </lineage>
</organism>
<keyword evidence="1" id="KW-0378">Hydrolase</keyword>
<reference evidence="1 2" key="1">
    <citation type="submission" date="2014-08" db="EMBL/GenBank/DDBJ databases">
        <title>Complete genome sequence of Corynebacterium frankenforstense ST18(T) (=DSM 45800(T)), isolated from raw cow milk.</title>
        <authorList>
            <person name="Ruckert C."/>
            <person name="Albersmeier A."/>
            <person name="Winkler A."/>
            <person name="Lipski A."/>
            <person name="Kalinowski J."/>
        </authorList>
    </citation>
    <scope>NUCLEOTIDE SEQUENCE [LARGE SCALE GENOMIC DNA]</scope>
    <source>
        <strain evidence="1 2">ST18</strain>
    </source>
</reference>
<protein>
    <submittedName>
        <fullName evidence="1">HAD family hydrolase</fullName>
    </submittedName>
</protein>